<evidence type="ECO:0000313" key="3">
    <source>
        <dbReference type="Proteomes" id="UP001357485"/>
    </source>
</evidence>
<feature type="compositionally biased region" description="Polar residues" evidence="1">
    <location>
        <begin position="27"/>
        <end position="58"/>
    </location>
</feature>
<keyword evidence="3" id="KW-1185">Reference proteome</keyword>
<feature type="non-terminal residue" evidence="2">
    <location>
        <position position="112"/>
    </location>
</feature>
<sequence length="112" mass="11288">PSRPPTMGSTPTMLHPQSPPQPHSALNWPTTSTNPSSVWPAQRTTSTPALATRTNLSAAPQPRHTSGSAFAIPPPPASTTPAAFSSFNIAPPPVQRVASPAPGQPGGAGIGA</sequence>
<accession>A0ABR0LK20</accession>
<evidence type="ECO:0000313" key="2">
    <source>
        <dbReference type="EMBL" id="KAK5188042.1"/>
    </source>
</evidence>
<dbReference type="Proteomes" id="UP001357485">
    <property type="component" value="Unassembled WGS sequence"/>
</dbReference>
<protein>
    <submittedName>
        <fullName evidence="2">Uncharacterized protein</fullName>
    </submittedName>
</protein>
<organism evidence="2 3">
    <name type="scientific">Cryomyces antarcticus</name>
    <dbReference type="NCBI Taxonomy" id="329879"/>
    <lineage>
        <taxon>Eukaryota</taxon>
        <taxon>Fungi</taxon>
        <taxon>Dikarya</taxon>
        <taxon>Ascomycota</taxon>
        <taxon>Pezizomycotina</taxon>
        <taxon>Dothideomycetes</taxon>
        <taxon>Dothideomycetes incertae sedis</taxon>
        <taxon>Cryomyces</taxon>
    </lineage>
</organism>
<name>A0ABR0LK20_9PEZI</name>
<comment type="caution">
    <text evidence="2">The sequence shown here is derived from an EMBL/GenBank/DDBJ whole genome shotgun (WGS) entry which is preliminary data.</text>
</comment>
<evidence type="ECO:0000256" key="1">
    <source>
        <dbReference type="SAM" id="MobiDB-lite"/>
    </source>
</evidence>
<dbReference type="EMBL" id="JAVRRA010018603">
    <property type="protein sequence ID" value="KAK5188042.1"/>
    <property type="molecule type" value="Genomic_DNA"/>
</dbReference>
<reference evidence="2 3" key="1">
    <citation type="submission" date="2023-08" db="EMBL/GenBank/DDBJ databases">
        <title>Black Yeasts Isolated from many extreme environments.</title>
        <authorList>
            <person name="Coleine C."/>
            <person name="Stajich J.E."/>
            <person name="Selbmann L."/>
        </authorList>
    </citation>
    <scope>NUCLEOTIDE SEQUENCE [LARGE SCALE GENOMIC DNA]</scope>
    <source>
        <strain evidence="2 3">CCFEE 536</strain>
    </source>
</reference>
<proteinExistence type="predicted"/>
<feature type="non-terminal residue" evidence="2">
    <location>
        <position position="1"/>
    </location>
</feature>
<feature type="region of interest" description="Disordered" evidence="1">
    <location>
        <begin position="1"/>
        <end position="112"/>
    </location>
</feature>
<gene>
    <name evidence="2" type="ORF">LTR16_008860</name>
</gene>